<evidence type="ECO:0000256" key="4">
    <source>
        <dbReference type="ARBA" id="ARBA00022500"/>
    </source>
</evidence>
<feature type="domain" description="HAMP" evidence="14">
    <location>
        <begin position="315"/>
        <end position="368"/>
    </location>
</feature>
<dbReference type="InterPro" id="IPR004089">
    <property type="entry name" value="MCPsignal_dom"/>
</dbReference>
<evidence type="ECO:0000256" key="7">
    <source>
        <dbReference type="ARBA" id="ARBA00023136"/>
    </source>
</evidence>
<dbReference type="FunFam" id="1.10.287.950:FF:000003">
    <property type="entry name" value="Methyl-accepting chemotaxis protein"/>
    <property type="match status" value="1"/>
</dbReference>
<gene>
    <name evidence="15" type="ORF">SAMN05421736_10668</name>
</gene>
<dbReference type="SMART" id="SM00304">
    <property type="entry name" value="HAMP"/>
    <property type="match status" value="1"/>
</dbReference>
<proteinExistence type="inferred from homology"/>
<evidence type="ECO:0000256" key="2">
    <source>
        <dbReference type="ARBA" id="ARBA00022475"/>
    </source>
</evidence>
<evidence type="ECO:0000259" key="13">
    <source>
        <dbReference type="PROSITE" id="PS50111"/>
    </source>
</evidence>
<dbReference type="CDD" id="cd12914">
    <property type="entry name" value="PDC1_DGC_like"/>
    <property type="match status" value="1"/>
</dbReference>
<accession>A0A1H3Q9K3</accession>
<evidence type="ECO:0000313" key="15">
    <source>
        <dbReference type="EMBL" id="SDZ09831.1"/>
    </source>
</evidence>
<keyword evidence="7 12" id="KW-0472">Membrane</keyword>
<dbReference type="AlphaFoldDB" id="A0A1H3Q9K3"/>
<organism evidence="15 16">
    <name type="scientific">Evansella caseinilytica</name>
    <dbReference type="NCBI Taxonomy" id="1503961"/>
    <lineage>
        <taxon>Bacteria</taxon>
        <taxon>Bacillati</taxon>
        <taxon>Bacillota</taxon>
        <taxon>Bacilli</taxon>
        <taxon>Bacillales</taxon>
        <taxon>Bacillaceae</taxon>
        <taxon>Evansella</taxon>
    </lineage>
</organism>
<dbReference type="CDD" id="cd06225">
    <property type="entry name" value="HAMP"/>
    <property type="match status" value="1"/>
</dbReference>
<name>A0A1H3Q9K3_9BACI</name>
<dbReference type="SMART" id="SM00283">
    <property type="entry name" value="MA"/>
    <property type="match status" value="1"/>
</dbReference>
<evidence type="ECO:0000256" key="10">
    <source>
        <dbReference type="ARBA" id="ARBA00058128"/>
    </source>
</evidence>
<dbReference type="InterPro" id="IPR029151">
    <property type="entry name" value="Sensor-like_sf"/>
</dbReference>
<evidence type="ECO:0000256" key="1">
    <source>
        <dbReference type="ARBA" id="ARBA00004651"/>
    </source>
</evidence>
<evidence type="ECO:0000256" key="9">
    <source>
        <dbReference type="ARBA" id="ARBA00029447"/>
    </source>
</evidence>
<evidence type="ECO:0000259" key="14">
    <source>
        <dbReference type="PROSITE" id="PS50885"/>
    </source>
</evidence>
<dbReference type="STRING" id="1503961.SAMN05421736_10668"/>
<protein>
    <submittedName>
        <fullName evidence="15">Methyl-accepting chemotaxis protein</fullName>
    </submittedName>
</protein>
<comment type="similarity">
    <text evidence="9">Belongs to the methyl-accepting chemotaxis (MCP) protein family.</text>
</comment>
<keyword evidence="16" id="KW-1185">Reference proteome</keyword>
<dbReference type="CDD" id="cd11386">
    <property type="entry name" value="MCP_signal"/>
    <property type="match status" value="1"/>
</dbReference>
<dbReference type="Pfam" id="PF00672">
    <property type="entry name" value="HAMP"/>
    <property type="match status" value="1"/>
</dbReference>
<keyword evidence="5 12" id="KW-0812">Transmembrane</keyword>
<dbReference type="Gene3D" id="6.10.340.10">
    <property type="match status" value="1"/>
</dbReference>
<dbReference type="GO" id="GO:0006935">
    <property type="term" value="P:chemotaxis"/>
    <property type="evidence" value="ECO:0007669"/>
    <property type="project" value="UniProtKB-KW"/>
</dbReference>
<keyword evidence="2" id="KW-1003">Cell membrane</keyword>
<dbReference type="Gene3D" id="1.10.287.950">
    <property type="entry name" value="Methyl-accepting chemotaxis protein"/>
    <property type="match status" value="1"/>
</dbReference>
<evidence type="ECO:0000256" key="11">
    <source>
        <dbReference type="PROSITE-ProRule" id="PRU00284"/>
    </source>
</evidence>
<evidence type="ECO:0000313" key="16">
    <source>
        <dbReference type="Proteomes" id="UP000198935"/>
    </source>
</evidence>
<evidence type="ECO:0000256" key="6">
    <source>
        <dbReference type="ARBA" id="ARBA00022989"/>
    </source>
</evidence>
<evidence type="ECO:0000256" key="12">
    <source>
        <dbReference type="SAM" id="Phobius"/>
    </source>
</evidence>
<sequence>MKQSPAFFQNIFKNSINSQFIIYFLLVGLIPMAAAAYLVYFLSSNEIVAKEQELMANQTISTVSGMEQWLDKRLDEIKIVANSEAIQSGSLESQLQLMNVVKNQDASYETVVFTGPDGIVQAHTNEEHIGVLDLSDRAYFQAGMAGEDTISSVLISNATGNRIVVVATPIVSTSGEKLGVMSASINFEQLVELYLNEEHFSQNGLQLVFIDDQNIIQAHPDEELIGVAVEESGISDNVVAIFDKGKQEAGTSNISVDGNELVASYAPIEKAGYGIYLFSPMSSILVVANAIRNYTLIIMAAAAIIITLFAIFFARSMSRPIRLISNHVNHIADGDLTNEDLQIKKNDEIGMLAKNVNIMAKNLKAVIYQVGDNGEKVAASSEQLSASSEEVSRSSEQITVSIQQVANGAEKQSKGVNESTHSLGEVSRGVHQIAETSSQITEAVSATIEKAEEGGESVENNVQKMNKIHDSVTDSVQITQILVERSKEINSILEVITSIAEQTNLLALNAAIEAARAGEHGKGFAVVADEVRKLAESSQQSSQQISDIVVEIQKEMDRTSTAMNGVMAEVKDGLVIANDTKNHFQEIISSTNLVAEQITTMAATTEEISAEVEQVSSSFNEISSVTDTTTENAQEVAAASEEQLATMEEITASAQHLSQMAMELKEVISKFKV</sequence>
<dbReference type="Gene3D" id="3.30.450.20">
    <property type="entry name" value="PAS domain"/>
    <property type="match status" value="1"/>
</dbReference>
<dbReference type="PANTHER" id="PTHR32089">
    <property type="entry name" value="METHYL-ACCEPTING CHEMOTAXIS PROTEIN MCPB"/>
    <property type="match status" value="1"/>
</dbReference>
<keyword evidence="8 11" id="KW-0807">Transducer</keyword>
<dbReference type="PROSITE" id="PS50111">
    <property type="entry name" value="CHEMOTAXIS_TRANSDUC_2"/>
    <property type="match status" value="1"/>
</dbReference>
<keyword evidence="6 12" id="KW-1133">Transmembrane helix</keyword>
<comment type="subcellular location">
    <subcellularLocation>
        <location evidence="1">Cell membrane</location>
        <topology evidence="1">Multi-pass membrane protein</topology>
    </subcellularLocation>
</comment>
<dbReference type="SUPFAM" id="SSF58104">
    <property type="entry name" value="Methyl-accepting chemotaxis protein (MCP) signaling domain"/>
    <property type="match status" value="1"/>
</dbReference>
<keyword evidence="3" id="KW-0488">Methylation</keyword>
<dbReference type="GO" id="GO:0007165">
    <property type="term" value="P:signal transduction"/>
    <property type="evidence" value="ECO:0007669"/>
    <property type="project" value="UniProtKB-KW"/>
</dbReference>
<evidence type="ECO:0000256" key="8">
    <source>
        <dbReference type="ARBA" id="ARBA00023224"/>
    </source>
</evidence>
<evidence type="ECO:0000256" key="5">
    <source>
        <dbReference type="ARBA" id="ARBA00022692"/>
    </source>
</evidence>
<feature type="transmembrane region" description="Helical" evidence="12">
    <location>
        <begin position="297"/>
        <end position="314"/>
    </location>
</feature>
<dbReference type="Proteomes" id="UP000198935">
    <property type="component" value="Unassembled WGS sequence"/>
</dbReference>
<dbReference type="EMBL" id="FNPI01000006">
    <property type="protein sequence ID" value="SDZ09831.1"/>
    <property type="molecule type" value="Genomic_DNA"/>
</dbReference>
<dbReference type="GO" id="GO:0005886">
    <property type="term" value="C:plasma membrane"/>
    <property type="evidence" value="ECO:0007669"/>
    <property type="project" value="UniProtKB-SubCell"/>
</dbReference>
<evidence type="ECO:0000256" key="3">
    <source>
        <dbReference type="ARBA" id="ARBA00022481"/>
    </source>
</evidence>
<dbReference type="SUPFAM" id="SSF103190">
    <property type="entry name" value="Sensory domain-like"/>
    <property type="match status" value="1"/>
</dbReference>
<feature type="domain" description="Methyl-accepting transducer" evidence="13">
    <location>
        <begin position="387"/>
        <end position="623"/>
    </location>
</feature>
<keyword evidence="4" id="KW-0145">Chemotaxis</keyword>
<dbReference type="PROSITE" id="PS50885">
    <property type="entry name" value="HAMP"/>
    <property type="match status" value="1"/>
</dbReference>
<feature type="transmembrane region" description="Helical" evidence="12">
    <location>
        <begin position="20"/>
        <end position="42"/>
    </location>
</feature>
<dbReference type="PANTHER" id="PTHR32089:SF114">
    <property type="entry name" value="METHYL-ACCEPTING CHEMOTAXIS PROTEIN MCPB"/>
    <property type="match status" value="1"/>
</dbReference>
<dbReference type="InterPro" id="IPR033479">
    <property type="entry name" value="dCache_1"/>
</dbReference>
<dbReference type="InterPro" id="IPR003660">
    <property type="entry name" value="HAMP_dom"/>
</dbReference>
<comment type="function">
    <text evidence="10">Chemotactic-signal transducers respond to changes in the concentration of attractants and repellents in the environment, transduce a signal from the outside to the inside of the cell, and facilitate sensory adaptation through the variation of the level of methylation.</text>
</comment>
<dbReference type="Pfam" id="PF02743">
    <property type="entry name" value="dCache_1"/>
    <property type="match status" value="1"/>
</dbReference>
<dbReference type="Pfam" id="PF00015">
    <property type="entry name" value="MCPsignal"/>
    <property type="match status" value="1"/>
</dbReference>
<reference evidence="16" key="1">
    <citation type="submission" date="2016-10" db="EMBL/GenBank/DDBJ databases">
        <authorList>
            <person name="Varghese N."/>
            <person name="Submissions S."/>
        </authorList>
    </citation>
    <scope>NUCLEOTIDE SEQUENCE [LARGE SCALE GENOMIC DNA]</scope>
    <source>
        <strain evidence="16">SP</strain>
    </source>
</reference>